<keyword evidence="2" id="KW-1185">Reference proteome</keyword>
<sequence>MSCSISSRNVSTLSPPVCNCYWVVGRGDRLDSSQRRSPEDGVIRRGQSTTMKSCHTVVCCAVRFPGLLIELRSARRSTRTPVIGSFGISVGSLVSRFLPVINSPRIRFFSLMILFSSSPAFGLGQLLCGDILVSFALEGGQSLRNIFEKGVEQRTRSESFHHRHDYHFITGILNVQHSLIESFHEIFQALGFFLVNGFLQLMKLATKSRLSSPKESTVPGDSFRNHDLAGPFKVAEKALHITSSEQPWRDIRLLYESRASTVIGALVPVLMASSLASKSRIFCEVDLSRALGRTWCSVPIPRSFARGWGLAAASEELYKADVVLVHDPHLLGHAMYFVMETFQIWNLASVGHGRVLYYPRGC</sequence>
<protein>
    <submittedName>
        <fullName evidence="1">Uncharacterized protein</fullName>
    </submittedName>
</protein>
<organism evidence="1 2">
    <name type="scientific">Actinidia rufa</name>
    <dbReference type="NCBI Taxonomy" id="165716"/>
    <lineage>
        <taxon>Eukaryota</taxon>
        <taxon>Viridiplantae</taxon>
        <taxon>Streptophyta</taxon>
        <taxon>Embryophyta</taxon>
        <taxon>Tracheophyta</taxon>
        <taxon>Spermatophyta</taxon>
        <taxon>Magnoliopsida</taxon>
        <taxon>eudicotyledons</taxon>
        <taxon>Gunneridae</taxon>
        <taxon>Pentapetalae</taxon>
        <taxon>asterids</taxon>
        <taxon>Ericales</taxon>
        <taxon>Actinidiaceae</taxon>
        <taxon>Actinidia</taxon>
    </lineage>
</organism>
<reference evidence="1 2" key="1">
    <citation type="submission" date="2019-07" db="EMBL/GenBank/DDBJ databases">
        <title>De Novo Assembly of kiwifruit Actinidia rufa.</title>
        <authorList>
            <person name="Sugita-Konishi S."/>
            <person name="Sato K."/>
            <person name="Mori E."/>
            <person name="Abe Y."/>
            <person name="Kisaki G."/>
            <person name="Hamano K."/>
            <person name="Suezawa K."/>
            <person name="Otani M."/>
            <person name="Fukuda T."/>
            <person name="Manabe T."/>
            <person name="Gomi K."/>
            <person name="Tabuchi M."/>
            <person name="Akimitsu K."/>
            <person name="Kataoka I."/>
        </authorList>
    </citation>
    <scope>NUCLEOTIDE SEQUENCE [LARGE SCALE GENOMIC DNA]</scope>
    <source>
        <strain evidence="2">cv. Fuchu</strain>
    </source>
</reference>
<evidence type="ECO:0000313" key="1">
    <source>
        <dbReference type="EMBL" id="GFY84705.1"/>
    </source>
</evidence>
<dbReference type="AlphaFoldDB" id="A0A7J0EE29"/>
<comment type="caution">
    <text evidence="1">The sequence shown here is derived from an EMBL/GenBank/DDBJ whole genome shotgun (WGS) entry which is preliminary data.</text>
</comment>
<proteinExistence type="predicted"/>
<accession>A0A7J0EE29</accession>
<evidence type="ECO:0000313" key="2">
    <source>
        <dbReference type="Proteomes" id="UP000585474"/>
    </source>
</evidence>
<name>A0A7J0EE29_9ERIC</name>
<dbReference type="EMBL" id="BJWL01000003">
    <property type="protein sequence ID" value="GFY84705.1"/>
    <property type="molecule type" value="Genomic_DNA"/>
</dbReference>
<dbReference type="Proteomes" id="UP000585474">
    <property type="component" value="Unassembled WGS sequence"/>
</dbReference>
<gene>
    <name evidence="1" type="ORF">Acr_03g0014790</name>
</gene>